<dbReference type="GO" id="GO:0004175">
    <property type="term" value="F:endopeptidase activity"/>
    <property type="evidence" value="ECO:0007669"/>
    <property type="project" value="UniProtKB-ARBA"/>
</dbReference>
<keyword evidence="1" id="KW-1133">Transmembrane helix</keyword>
<protein>
    <recommendedName>
        <fullName evidence="2">CAAX prenyl protease 2/Lysostaphin resistance protein A-like domain-containing protein</fullName>
    </recommendedName>
</protein>
<reference evidence="3 4" key="1">
    <citation type="journal article" date="2014" name="PLoS Genet.">
        <title>Phylogenetically driven sequencing of extremely halophilic archaea reveals strategies for static and dynamic osmo-response.</title>
        <authorList>
            <person name="Becker E.A."/>
            <person name="Seitzer P.M."/>
            <person name="Tritt A."/>
            <person name="Larsen D."/>
            <person name="Krusor M."/>
            <person name="Yao A.I."/>
            <person name="Wu D."/>
            <person name="Madern D."/>
            <person name="Eisen J.A."/>
            <person name="Darling A.E."/>
            <person name="Facciotti M.T."/>
        </authorList>
    </citation>
    <scope>NUCLEOTIDE SEQUENCE [LARGE SCALE GENOMIC DNA]</scope>
    <source>
        <strain evidence="3 4">DSM 14210</strain>
    </source>
</reference>
<dbReference type="EMBL" id="AOJD01000006">
    <property type="protein sequence ID" value="ELZ41640.1"/>
    <property type="molecule type" value="Genomic_DNA"/>
</dbReference>
<dbReference type="Proteomes" id="UP000011523">
    <property type="component" value="Unassembled WGS sequence"/>
</dbReference>
<proteinExistence type="predicted"/>
<evidence type="ECO:0000313" key="4">
    <source>
        <dbReference type="Proteomes" id="UP000011523"/>
    </source>
</evidence>
<name>M0E1H0_9EURY</name>
<dbReference type="GO" id="GO:0080120">
    <property type="term" value="P:CAAX-box protein maturation"/>
    <property type="evidence" value="ECO:0007669"/>
    <property type="project" value="UniProtKB-ARBA"/>
</dbReference>
<feature type="domain" description="CAAX prenyl protease 2/Lysostaphin resistance protein A-like" evidence="2">
    <location>
        <begin position="145"/>
        <end position="233"/>
    </location>
</feature>
<dbReference type="OrthoDB" id="275779at2157"/>
<dbReference type="PROSITE" id="PS51257">
    <property type="entry name" value="PROKAR_LIPOPROTEIN"/>
    <property type="match status" value="1"/>
</dbReference>
<feature type="transmembrane region" description="Helical" evidence="1">
    <location>
        <begin position="184"/>
        <end position="213"/>
    </location>
</feature>
<dbReference type="InterPro" id="IPR003675">
    <property type="entry name" value="Rce1/LyrA-like_dom"/>
</dbReference>
<sequence>METKGDSSHRIPALWDRSQTVIRAAILAGLGVSCAFASIIVMSPIYAEIATIRGGFGSLLSSYAVQPGFGLVALGYVRWRGDFHVMERIQKPSAEGIGWVVAGMVGYQLSVNSITRLLPVVGLSHGGHSGGASKWRVFLEQPELAVPGLAIMFLVMAPMEELLFRGVIHDTLEDAFEAPGRVVIGALLFGGMHFFLSGGLVSVIFTLCGGLLWGTGYERTKNLSVPMLAHAGYWLLLPV</sequence>
<organism evidence="3 4">
    <name type="scientific">Halorubrum tebenquichense DSM 14210</name>
    <dbReference type="NCBI Taxonomy" id="1227485"/>
    <lineage>
        <taxon>Archaea</taxon>
        <taxon>Methanobacteriati</taxon>
        <taxon>Methanobacteriota</taxon>
        <taxon>Stenosarchaea group</taxon>
        <taxon>Halobacteria</taxon>
        <taxon>Halobacteriales</taxon>
        <taxon>Haloferacaceae</taxon>
        <taxon>Halorubrum</taxon>
    </lineage>
</organism>
<evidence type="ECO:0000256" key="1">
    <source>
        <dbReference type="SAM" id="Phobius"/>
    </source>
</evidence>
<gene>
    <name evidence="3" type="ORF">C472_00868</name>
</gene>
<keyword evidence="1" id="KW-0812">Transmembrane</keyword>
<feature type="transmembrane region" description="Helical" evidence="1">
    <location>
        <begin position="21"/>
        <end position="47"/>
    </location>
</feature>
<dbReference type="AlphaFoldDB" id="M0E1H0"/>
<dbReference type="Pfam" id="PF02517">
    <property type="entry name" value="Rce1-like"/>
    <property type="match status" value="1"/>
</dbReference>
<feature type="transmembrane region" description="Helical" evidence="1">
    <location>
        <begin position="59"/>
        <end position="79"/>
    </location>
</feature>
<comment type="caution">
    <text evidence="3">The sequence shown here is derived from an EMBL/GenBank/DDBJ whole genome shotgun (WGS) entry which is preliminary data.</text>
</comment>
<dbReference type="RefSeq" id="WP_006627884.1">
    <property type="nucleotide sequence ID" value="NZ_AOJD01000006.1"/>
</dbReference>
<accession>M0E1H0</accession>
<keyword evidence="4" id="KW-1185">Reference proteome</keyword>
<keyword evidence="1" id="KW-0472">Membrane</keyword>
<evidence type="ECO:0000259" key="2">
    <source>
        <dbReference type="Pfam" id="PF02517"/>
    </source>
</evidence>
<evidence type="ECO:0000313" key="3">
    <source>
        <dbReference type="EMBL" id="ELZ41640.1"/>
    </source>
</evidence>